<dbReference type="InterPro" id="IPR055342">
    <property type="entry name" value="MreC_beta-barrel_core"/>
</dbReference>
<feature type="coiled-coil region" evidence="1">
    <location>
        <begin position="61"/>
        <end position="88"/>
    </location>
</feature>
<feature type="transmembrane region" description="Helical" evidence="2">
    <location>
        <begin position="6"/>
        <end position="22"/>
    </location>
</feature>
<keyword evidence="2" id="KW-1133">Transmembrane helix</keyword>
<feature type="domain" description="Rod shape-determining protein MreC beta-barrel core" evidence="3">
    <location>
        <begin position="187"/>
        <end position="259"/>
    </location>
</feature>
<organism evidence="4 5">
    <name type="scientific">Helicobacter suis</name>
    <dbReference type="NCBI Taxonomy" id="104628"/>
    <lineage>
        <taxon>Bacteria</taxon>
        <taxon>Pseudomonadati</taxon>
        <taxon>Campylobacterota</taxon>
        <taxon>Epsilonproteobacteria</taxon>
        <taxon>Campylobacterales</taxon>
        <taxon>Helicobacteraceae</taxon>
        <taxon>Helicobacter</taxon>
    </lineage>
</organism>
<protein>
    <submittedName>
        <fullName evidence="4">Rod shape-determining protein MreC</fullName>
    </submittedName>
</protein>
<gene>
    <name evidence="4" type="primary">mreC</name>
    <name evidence="4" type="ORF">SNTW_06350</name>
</gene>
<evidence type="ECO:0000313" key="4">
    <source>
        <dbReference type="EMBL" id="BCD69990.1"/>
    </source>
</evidence>
<dbReference type="Pfam" id="PF04085">
    <property type="entry name" value="MreC"/>
    <property type="match status" value="1"/>
</dbReference>
<keyword evidence="2" id="KW-0812">Transmembrane</keyword>
<dbReference type="RefSeq" id="WP_231102866.1">
    <property type="nucleotide sequence ID" value="NZ_AP019774.1"/>
</dbReference>
<keyword evidence="2" id="KW-0472">Membrane</keyword>
<reference evidence="4 5" key="1">
    <citation type="submission" date="2019-06" db="EMBL/GenBank/DDBJ databases">
        <title>Complete genome sequence of Helicobacter suis SNTW101c.</title>
        <authorList>
            <person name="Rimbara E."/>
            <person name="Suzuki M."/>
            <person name="Matsui H."/>
            <person name="Nakamura M."/>
            <person name="Mori S."/>
            <person name="Shibayama K."/>
        </authorList>
    </citation>
    <scope>NUCLEOTIDE SEQUENCE [LARGE SCALE GENOMIC DNA]</scope>
    <source>
        <strain evidence="4 5">SNTW101c</strain>
    </source>
</reference>
<accession>A0A6J4CZR4</accession>
<evidence type="ECO:0000256" key="1">
    <source>
        <dbReference type="SAM" id="Coils"/>
    </source>
</evidence>
<dbReference type="AlphaFoldDB" id="A0A6J4CZR4"/>
<dbReference type="Gene3D" id="2.40.10.350">
    <property type="entry name" value="Rod shape-determining protein MreC, domain 2"/>
    <property type="match status" value="1"/>
</dbReference>
<evidence type="ECO:0000256" key="2">
    <source>
        <dbReference type="SAM" id="Phobius"/>
    </source>
</evidence>
<dbReference type="Proteomes" id="UP000317935">
    <property type="component" value="Chromosome"/>
</dbReference>
<sequence length="284" mass="32644">MSSWRTLLILIVIFGVLYWLDIKGSSSFISDKIKVVFLDIKDDITLAYQKHFEQAQMVADYKKQTHAYEQLKLAYANLNARNQALALEVYDLEKLQEKHVRANQPQPLFSNQNNICTPDQTLDLDNLLPQPTFTLTRIYGFVSLDNPYQVFLDIKKPYPKDKILGMVAFNRVLGTVVQREGRFVGLLHGDSQMSYSVMIRSGSKVYYGFVTNESFKSYINFLPTYAPIKVGDQVFTSGLDHIFSPNIYVGRIASVENHYVYKKALLQIEDFKSMLFYTTIVDVP</sequence>
<name>A0A6J4CZR4_9HELI</name>
<dbReference type="EMBL" id="AP019774">
    <property type="protein sequence ID" value="BCD69990.1"/>
    <property type="molecule type" value="Genomic_DNA"/>
</dbReference>
<dbReference type="InterPro" id="IPR042175">
    <property type="entry name" value="Cell/Rod_MreC_2"/>
</dbReference>
<proteinExistence type="predicted"/>
<evidence type="ECO:0000259" key="3">
    <source>
        <dbReference type="Pfam" id="PF04085"/>
    </source>
</evidence>
<evidence type="ECO:0000313" key="5">
    <source>
        <dbReference type="Proteomes" id="UP000317935"/>
    </source>
</evidence>
<keyword evidence="1" id="KW-0175">Coiled coil</keyword>